<name>A0A0F6MND3_TREDN</name>
<dbReference type="EMBL" id="AGDY01000009">
    <property type="protein sequence ID" value="EMB20713.1"/>
    <property type="molecule type" value="Genomic_DNA"/>
</dbReference>
<evidence type="ECO:0000313" key="1">
    <source>
        <dbReference type="EMBL" id="EMB20713.1"/>
    </source>
</evidence>
<organism evidence="1">
    <name type="scientific">Treponema denticola OTK</name>
    <dbReference type="NCBI Taxonomy" id="999434"/>
    <lineage>
        <taxon>Bacteria</taxon>
        <taxon>Pseudomonadati</taxon>
        <taxon>Spirochaetota</taxon>
        <taxon>Spirochaetia</taxon>
        <taxon>Spirochaetales</taxon>
        <taxon>Treponemataceae</taxon>
        <taxon>Treponema</taxon>
    </lineage>
</organism>
<gene>
    <name evidence="1" type="ORF">HMPREF9723_02173</name>
</gene>
<proteinExistence type="predicted"/>
<comment type="caution">
    <text evidence="1">The sequence shown here is derived from an EMBL/GenBank/DDBJ whole genome shotgun (WGS) entry which is preliminary data.</text>
</comment>
<reference evidence="1" key="1">
    <citation type="submission" date="2012-01" db="EMBL/GenBank/DDBJ databases">
        <title>The Genome Sequence of Treponema denticola OTK.</title>
        <authorList>
            <consortium name="The Broad Institute Genome Sequencing Platform"/>
            <person name="Earl A."/>
            <person name="Ward D."/>
            <person name="Feldgarden M."/>
            <person name="Gevers D."/>
            <person name="Blanton J.M."/>
            <person name="Fenno C.J."/>
            <person name="Baranova O.V."/>
            <person name="Mathney J."/>
            <person name="Dewhirst F.E."/>
            <person name="Izard J."/>
            <person name="Young S.K."/>
            <person name="Zeng Q."/>
            <person name="Gargeya S."/>
            <person name="Fitzgerald M."/>
            <person name="Haas B."/>
            <person name="Abouelleil A."/>
            <person name="Alvarado L."/>
            <person name="Arachchi H.M."/>
            <person name="Berlin A."/>
            <person name="Chapman S.B."/>
            <person name="Gearin G."/>
            <person name="Goldberg J."/>
            <person name="Griggs A."/>
            <person name="Gujja S."/>
            <person name="Hansen M."/>
            <person name="Heiman D."/>
            <person name="Howarth C."/>
            <person name="Larimer J."/>
            <person name="Lui A."/>
            <person name="MacDonald P.J.P."/>
            <person name="McCowen C."/>
            <person name="Montmayeur A."/>
            <person name="Murphy C."/>
            <person name="Neiman D."/>
            <person name="Pearson M."/>
            <person name="Priest M."/>
            <person name="Roberts A."/>
            <person name="Saif S."/>
            <person name="Shea T."/>
            <person name="Sisk P."/>
            <person name="Stolte C."/>
            <person name="Sykes S."/>
            <person name="Wortman J."/>
            <person name="Nusbaum C."/>
            <person name="Birren B."/>
        </authorList>
    </citation>
    <scope>NUCLEOTIDE SEQUENCE [LARGE SCALE GENOMIC DNA]</scope>
    <source>
        <strain evidence="1">OTK</strain>
    </source>
</reference>
<sequence>MNPANYENLNPENFEVLNKNTHKIVHEIFRYKDWRGYLKRLKKVLEDMEKLNN</sequence>
<dbReference type="AlphaFoldDB" id="A0A0F6MND3"/>
<dbReference type="HOGENOM" id="CLU_3067320_0_0_12"/>
<protein>
    <submittedName>
        <fullName evidence="1">Uncharacterized protein</fullName>
    </submittedName>
</protein>
<dbReference type="Proteomes" id="UP000011701">
    <property type="component" value="Chromosome"/>
</dbReference>
<dbReference type="PATRIC" id="fig|999434.4.peg.2262"/>
<accession>A0A0F6MND3</accession>